<comment type="caution">
    <text evidence="1">The sequence shown here is derived from an EMBL/GenBank/DDBJ whole genome shotgun (WGS) entry which is preliminary data.</text>
</comment>
<reference evidence="1" key="1">
    <citation type="journal article" date="2014" name="Front. Microbiol.">
        <title>High frequency of phylogenetically diverse reductive dehalogenase-homologous genes in deep subseafloor sedimentary metagenomes.</title>
        <authorList>
            <person name="Kawai M."/>
            <person name="Futagami T."/>
            <person name="Toyoda A."/>
            <person name="Takaki Y."/>
            <person name="Nishi S."/>
            <person name="Hori S."/>
            <person name="Arai W."/>
            <person name="Tsubouchi T."/>
            <person name="Morono Y."/>
            <person name="Uchiyama I."/>
            <person name="Ito T."/>
            <person name="Fujiyama A."/>
            <person name="Inagaki F."/>
            <person name="Takami H."/>
        </authorList>
    </citation>
    <scope>NUCLEOTIDE SEQUENCE</scope>
    <source>
        <strain evidence="1">Expedition CK06-06</strain>
    </source>
</reference>
<protein>
    <submittedName>
        <fullName evidence="1">Uncharacterized protein</fullName>
    </submittedName>
</protein>
<feature type="non-terminal residue" evidence="1">
    <location>
        <position position="53"/>
    </location>
</feature>
<sequence length="53" mass="5870">GLVALKQFGDLLGLEEPLLNEEETFKVAVNHIINNLSGELFEETGYHKIALTT</sequence>
<organism evidence="1">
    <name type="scientific">marine sediment metagenome</name>
    <dbReference type="NCBI Taxonomy" id="412755"/>
    <lineage>
        <taxon>unclassified sequences</taxon>
        <taxon>metagenomes</taxon>
        <taxon>ecological metagenomes</taxon>
    </lineage>
</organism>
<name>X1QMR4_9ZZZZ</name>
<accession>X1QMR4</accession>
<dbReference type="AlphaFoldDB" id="X1QMR4"/>
<feature type="non-terminal residue" evidence="1">
    <location>
        <position position="1"/>
    </location>
</feature>
<gene>
    <name evidence="1" type="ORF">S06H3_66612</name>
</gene>
<dbReference type="EMBL" id="BARV01045504">
    <property type="protein sequence ID" value="GAI69513.1"/>
    <property type="molecule type" value="Genomic_DNA"/>
</dbReference>
<proteinExistence type="predicted"/>
<evidence type="ECO:0000313" key="1">
    <source>
        <dbReference type="EMBL" id="GAI69513.1"/>
    </source>
</evidence>